<feature type="chain" id="PRO_5039538455" evidence="5">
    <location>
        <begin position="20"/>
        <end position="480"/>
    </location>
</feature>
<proteinExistence type="inferred from homology"/>
<dbReference type="InterPro" id="IPR006059">
    <property type="entry name" value="SBP"/>
</dbReference>
<dbReference type="PROSITE" id="PS51318">
    <property type="entry name" value="TAT"/>
    <property type="match status" value="1"/>
</dbReference>
<evidence type="ECO:0000256" key="4">
    <source>
        <dbReference type="ARBA" id="ARBA00022729"/>
    </source>
</evidence>
<evidence type="ECO:0000256" key="1">
    <source>
        <dbReference type="ARBA" id="ARBA00004196"/>
    </source>
</evidence>
<dbReference type="PROSITE" id="PS51257">
    <property type="entry name" value="PROKAR_LIPOPROTEIN"/>
    <property type="match status" value="1"/>
</dbReference>
<dbReference type="EMBL" id="RKHK01000001">
    <property type="protein sequence ID" value="ROR74173.1"/>
    <property type="molecule type" value="Genomic_DNA"/>
</dbReference>
<dbReference type="PANTHER" id="PTHR43649">
    <property type="entry name" value="ARABINOSE-BINDING PROTEIN-RELATED"/>
    <property type="match status" value="1"/>
</dbReference>
<dbReference type="OrthoDB" id="2644341at2"/>
<dbReference type="RefSeq" id="WP_123304494.1">
    <property type="nucleotide sequence ID" value="NZ_RKHK01000001.1"/>
</dbReference>
<name>A0A3N2BFY7_9MICO</name>
<dbReference type="Gene3D" id="3.40.190.10">
    <property type="entry name" value="Periplasmic binding protein-like II"/>
    <property type="match status" value="1"/>
</dbReference>
<dbReference type="Proteomes" id="UP000280668">
    <property type="component" value="Unassembled WGS sequence"/>
</dbReference>
<evidence type="ECO:0000256" key="5">
    <source>
        <dbReference type="SAM" id="SignalP"/>
    </source>
</evidence>
<feature type="signal peptide" evidence="5">
    <location>
        <begin position="1"/>
        <end position="19"/>
    </location>
</feature>
<evidence type="ECO:0000256" key="3">
    <source>
        <dbReference type="ARBA" id="ARBA00022448"/>
    </source>
</evidence>
<dbReference type="SUPFAM" id="SSF53850">
    <property type="entry name" value="Periplasmic binding protein-like II"/>
    <property type="match status" value="1"/>
</dbReference>
<sequence length="480" mass="51879">MSPWTRRTFLGGVSAASVAAFLASCSDSPPPTSGNGGGGGGGGGGGSLEWWDHFGGLQNLHREWAAQEGERIGTAITYSYNEPGRATEALQLANQSNSLPDVYSNLLGLPLPALVDAGWVHPLELSDEAMDRLPEGSFVEGLTMLDGVIYGLPAFTDKQYIACTWYNSEIAEEVGFEPPHSYDEMREALRAIADHGEYAPMTIALGSAGRMGEQINDLAQAGGFPGFEGMRYDTGEYAYDHDTYINAIELYKEISDNGWLLPGTNSLQIPDARGRFAAGNIGFHIDGPYSPGGVRSLNEDFLPSMAVAGMLTPEGEDVVATRGARGSDWLISGTTDNPEAASALIETFTRDDYQTALAVGMDQPPLNLDVVADADVIEPWAWLVEEFQQRVFRAPQAQVRNVEVGEALALEQPVSPALGDIIQGYLGGDISDLRQQLIDLNDAHNRMRDSAIERAADEGANVSRSDWEFPDWERGVDYTY</sequence>
<evidence type="ECO:0000313" key="6">
    <source>
        <dbReference type="EMBL" id="ROR74173.1"/>
    </source>
</evidence>
<dbReference type="GO" id="GO:0030313">
    <property type="term" value="C:cell envelope"/>
    <property type="evidence" value="ECO:0007669"/>
    <property type="project" value="UniProtKB-SubCell"/>
</dbReference>
<gene>
    <name evidence="6" type="ORF">EDD31_2573</name>
</gene>
<evidence type="ECO:0000313" key="7">
    <source>
        <dbReference type="Proteomes" id="UP000280668"/>
    </source>
</evidence>
<protein>
    <submittedName>
        <fullName evidence="6">Carbohydrate ABC transporter substrate-binding protein (CUT1 family)</fullName>
    </submittedName>
</protein>
<keyword evidence="7" id="KW-1185">Reference proteome</keyword>
<keyword evidence="4 5" id="KW-0732">Signal</keyword>
<reference evidence="6 7" key="1">
    <citation type="submission" date="2018-11" db="EMBL/GenBank/DDBJ databases">
        <title>Sequencing the genomes of 1000 actinobacteria strains.</title>
        <authorList>
            <person name="Klenk H.-P."/>
        </authorList>
    </citation>
    <scope>NUCLEOTIDE SEQUENCE [LARGE SCALE GENOMIC DNA]</scope>
    <source>
        <strain evidence="6 7">DSM 11294</strain>
    </source>
</reference>
<dbReference type="InterPro" id="IPR006311">
    <property type="entry name" value="TAT_signal"/>
</dbReference>
<evidence type="ECO:0000256" key="2">
    <source>
        <dbReference type="ARBA" id="ARBA00008520"/>
    </source>
</evidence>
<comment type="similarity">
    <text evidence="2">Belongs to the bacterial solute-binding protein 1 family.</text>
</comment>
<comment type="caution">
    <text evidence="6">The sequence shown here is derived from an EMBL/GenBank/DDBJ whole genome shotgun (WGS) entry which is preliminary data.</text>
</comment>
<organism evidence="6 7">
    <name type="scientific">Bogoriella caseilytica</name>
    <dbReference type="NCBI Taxonomy" id="56055"/>
    <lineage>
        <taxon>Bacteria</taxon>
        <taxon>Bacillati</taxon>
        <taxon>Actinomycetota</taxon>
        <taxon>Actinomycetes</taxon>
        <taxon>Micrococcales</taxon>
        <taxon>Bogoriellaceae</taxon>
        <taxon>Bogoriella</taxon>
    </lineage>
</organism>
<comment type="subcellular location">
    <subcellularLocation>
        <location evidence="1">Cell envelope</location>
    </subcellularLocation>
</comment>
<dbReference type="Pfam" id="PF13416">
    <property type="entry name" value="SBP_bac_8"/>
    <property type="match status" value="1"/>
</dbReference>
<dbReference type="InterPro" id="IPR050490">
    <property type="entry name" value="Bact_solute-bd_prot1"/>
</dbReference>
<keyword evidence="3" id="KW-0813">Transport</keyword>
<dbReference type="PANTHER" id="PTHR43649:SF31">
    <property type="entry name" value="SN-GLYCEROL-3-PHOSPHATE-BINDING PERIPLASMIC PROTEIN UGPB"/>
    <property type="match status" value="1"/>
</dbReference>
<accession>A0A3N2BFY7</accession>
<dbReference type="AlphaFoldDB" id="A0A3N2BFY7"/>